<dbReference type="EMBL" id="JACEGQ020000090">
    <property type="protein sequence ID" value="KAH8479647.1"/>
    <property type="molecule type" value="Genomic_DNA"/>
</dbReference>
<comment type="caution">
    <text evidence="1">The sequence shown here is derived from an EMBL/GenBank/DDBJ whole genome shotgun (WGS) entry which is preliminary data.</text>
</comment>
<evidence type="ECO:0000313" key="1">
    <source>
        <dbReference type="EMBL" id="KAH8479647.1"/>
    </source>
</evidence>
<name>A0A8T2WIY4_POPDE</name>
<dbReference type="Proteomes" id="UP000807159">
    <property type="component" value="Unassembled WGS sequence"/>
</dbReference>
<proteinExistence type="predicted"/>
<evidence type="ECO:0000313" key="2">
    <source>
        <dbReference type="Proteomes" id="UP000807159"/>
    </source>
</evidence>
<accession>A0A8T2WIY4</accession>
<reference evidence="1" key="1">
    <citation type="journal article" date="2021" name="J. Hered.">
        <title>Genome Assembly of Salicaceae Populus deltoides (Eastern Cottonwood) I-69 Based on Nanopore Sequencing and Hi-C Technologies.</title>
        <authorList>
            <person name="Bai S."/>
            <person name="Wu H."/>
            <person name="Zhang J."/>
            <person name="Pan Z."/>
            <person name="Zhao W."/>
            <person name="Li Z."/>
            <person name="Tong C."/>
        </authorList>
    </citation>
    <scope>NUCLEOTIDE SEQUENCE</scope>
    <source>
        <tissue evidence="1">Leaf</tissue>
    </source>
</reference>
<dbReference type="AlphaFoldDB" id="A0A8T2WIY4"/>
<organism evidence="1 2">
    <name type="scientific">Populus deltoides</name>
    <name type="common">Eastern poplar</name>
    <name type="synonym">Eastern cottonwood</name>
    <dbReference type="NCBI Taxonomy" id="3696"/>
    <lineage>
        <taxon>Eukaryota</taxon>
        <taxon>Viridiplantae</taxon>
        <taxon>Streptophyta</taxon>
        <taxon>Embryophyta</taxon>
        <taxon>Tracheophyta</taxon>
        <taxon>Spermatophyta</taxon>
        <taxon>Magnoliopsida</taxon>
        <taxon>eudicotyledons</taxon>
        <taxon>Gunneridae</taxon>
        <taxon>Pentapetalae</taxon>
        <taxon>rosids</taxon>
        <taxon>fabids</taxon>
        <taxon>Malpighiales</taxon>
        <taxon>Salicaceae</taxon>
        <taxon>Saliceae</taxon>
        <taxon>Populus</taxon>
    </lineage>
</organism>
<keyword evidence="2" id="KW-1185">Reference proteome</keyword>
<gene>
    <name evidence="1" type="ORF">H0E87_031514</name>
</gene>
<protein>
    <submittedName>
        <fullName evidence="1">Uncharacterized protein</fullName>
    </submittedName>
</protein>
<sequence>MLVANPRVTVAIPRLHQRGCGLSNRRGTQITARGGVCPNPRSPWQDFDSLDAVGSESTRHRGDSDFRLPRKQNFVRIHAASRGDLLMISDSLEVGLAYRGSRRHRNVVGLPRSG</sequence>